<gene>
    <name evidence="1" type="ORF">g.45321</name>
</gene>
<proteinExistence type="predicted"/>
<evidence type="ECO:0000313" key="1">
    <source>
        <dbReference type="EMBL" id="JAS21399.1"/>
    </source>
</evidence>
<accession>A0A1B6D6T9</accession>
<sequence>MKVIKHFHTPRDLAENKSRGEKCTCKVEKRKNRSLVSKVANLFSVIKKTVGTGKMIFSAAAHFITKKNPNEEEHDENNYGILSSCEEYQPIAEAMCLTCQKHYPHMAPFSSYNCQALRPSMKICFRYHFQHPKVTLCLCSECNEKNLMFIQTLIEHFLYHSKNLSLKTTNQSKPVKNLRRGNY</sequence>
<protein>
    <submittedName>
        <fullName evidence="1">Uncharacterized protein</fullName>
    </submittedName>
</protein>
<organism evidence="1">
    <name type="scientific">Clastoptera arizonana</name>
    <name type="common">Arizona spittle bug</name>
    <dbReference type="NCBI Taxonomy" id="38151"/>
    <lineage>
        <taxon>Eukaryota</taxon>
        <taxon>Metazoa</taxon>
        <taxon>Ecdysozoa</taxon>
        <taxon>Arthropoda</taxon>
        <taxon>Hexapoda</taxon>
        <taxon>Insecta</taxon>
        <taxon>Pterygota</taxon>
        <taxon>Neoptera</taxon>
        <taxon>Paraneoptera</taxon>
        <taxon>Hemiptera</taxon>
        <taxon>Auchenorrhyncha</taxon>
        <taxon>Cercopoidea</taxon>
        <taxon>Clastopteridae</taxon>
        <taxon>Clastoptera</taxon>
    </lineage>
</organism>
<name>A0A1B6D6T9_9HEMI</name>
<dbReference type="AlphaFoldDB" id="A0A1B6D6T9"/>
<reference evidence="1" key="1">
    <citation type="submission" date="2015-12" db="EMBL/GenBank/DDBJ databases">
        <title>De novo transcriptome assembly of four potential Pierce s Disease insect vectors from Arizona vineyards.</title>
        <authorList>
            <person name="Tassone E.E."/>
        </authorList>
    </citation>
    <scope>NUCLEOTIDE SEQUENCE</scope>
</reference>
<dbReference type="EMBL" id="GEDC01015899">
    <property type="protein sequence ID" value="JAS21399.1"/>
    <property type="molecule type" value="Transcribed_RNA"/>
</dbReference>